<name>A0ABZ1K9G3_9ACTN</name>
<reference evidence="1 2" key="1">
    <citation type="submission" date="2022-10" db="EMBL/GenBank/DDBJ databases">
        <title>The complete genomes of actinobacterial strains from the NBC collection.</title>
        <authorList>
            <person name="Joergensen T.S."/>
            <person name="Alvarez Arevalo M."/>
            <person name="Sterndorff E.B."/>
            <person name="Faurdal D."/>
            <person name="Vuksanovic O."/>
            <person name="Mourched A.-S."/>
            <person name="Charusanti P."/>
            <person name="Shaw S."/>
            <person name="Blin K."/>
            <person name="Weber T."/>
        </authorList>
    </citation>
    <scope>NUCLEOTIDE SEQUENCE [LARGE SCALE GENOMIC DNA]</scope>
    <source>
        <strain evidence="1 2">NBC_00185</strain>
    </source>
</reference>
<proteinExistence type="predicted"/>
<dbReference type="InterPro" id="IPR053860">
    <property type="entry name" value="DUF6932"/>
</dbReference>
<dbReference type="RefSeq" id="WP_406188832.1">
    <property type="nucleotide sequence ID" value="NZ_CP108135.1"/>
</dbReference>
<evidence type="ECO:0008006" key="3">
    <source>
        <dbReference type="Google" id="ProtNLM"/>
    </source>
</evidence>
<dbReference type="Pfam" id="PF22014">
    <property type="entry name" value="DUF6932"/>
    <property type="match status" value="1"/>
</dbReference>
<dbReference type="Proteomes" id="UP001622496">
    <property type="component" value="Chromosome"/>
</dbReference>
<keyword evidence="2" id="KW-1185">Reference proteome</keyword>
<sequence>MPSLPPFLPATDTLPPGRFPMSWEEVEEDLVWNRRFAASTTRWEIFKEWTLHRAAVEAVLGSVSRMWLAGSFVSGKIDPSDVDVTYLVAHDVYDAHAADSDLAEYLDNLGTRDWCVAQHMRVDARILRLPETVRFQDLGVTGAMAPGDRDVFYQLGLFDEIWQRCRPTMGDTRTDSRRGYVEVLL</sequence>
<gene>
    <name evidence="1" type="ORF">OG560_27775</name>
</gene>
<evidence type="ECO:0000313" key="2">
    <source>
        <dbReference type="Proteomes" id="UP001622496"/>
    </source>
</evidence>
<dbReference type="EMBL" id="CP108135">
    <property type="protein sequence ID" value="WTP69012.1"/>
    <property type="molecule type" value="Genomic_DNA"/>
</dbReference>
<accession>A0ABZ1K9G3</accession>
<evidence type="ECO:0000313" key="1">
    <source>
        <dbReference type="EMBL" id="WTP69012.1"/>
    </source>
</evidence>
<organism evidence="1 2">
    <name type="scientific">[Kitasatospora] papulosa</name>
    <dbReference type="NCBI Taxonomy" id="1464011"/>
    <lineage>
        <taxon>Bacteria</taxon>
        <taxon>Bacillati</taxon>
        <taxon>Actinomycetota</taxon>
        <taxon>Actinomycetes</taxon>
        <taxon>Kitasatosporales</taxon>
        <taxon>Streptomycetaceae</taxon>
        <taxon>Streptomyces</taxon>
    </lineage>
</organism>
<protein>
    <recommendedName>
        <fullName evidence="3">Polymerase nucleotidyl transferase domain-containing protein</fullName>
    </recommendedName>
</protein>